<evidence type="ECO:0000313" key="1">
    <source>
        <dbReference type="EMBL" id="PPJ51458.1"/>
    </source>
</evidence>
<dbReference type="EMBL" id="PNEN01001753">
    <property type="protein sequence ID" value="PPJ51458.1"/>
    <property type="molecule type" value="Genomic_DNA"/>
</dbReference>
<keyword evidence="2" id="KW-1185">Reference proteome</keyword>
<dbReference type="Proteomes" id="UP000237631">
    <property type="component" value="Unassembled WGS sequence"/>
</dbReference>
<protein>
    <submittedName>
        <fullName evidence="1">Uncharacterized protein</fullName>
    </submittedName>
</protein>
<evidence type="ECO:0000313" key="2">
    <source>
        <dbReference type="Proteomes" id="UP000237631"/>
    </source>
</evidence>
<accession>A0A2S6BVG0</accession>
<dbReference type="AlphaFoldDB" id="A0A2S6BVG0"/>
<gene>
    <name evidence="1" type="ORF">CBER1_09157</name>
</gene>
<reference evidence="2" key="1">
    <citation type="journal article" date="2017" name="bioRxiv">
        <title>Conservation of a gene cluster reveals novel cercosporin biosynthetic mechanisms and extends production to the genus Colletotrichum.</title>
        <authorList>
            <person name="de Jonge R."/>
            <person name="Ebert M.K."/>
            <person name="Huitt-Roehl C.R."/>
            <person name="Pal P."/>
            <person name="Suttle J.C."/>
            <person name="Spanner R.E."/>
            <person name="Neubauer J.D."/>
            <person name="Jurick W.M.II."/>
            <person name="Stott K.A."/>
            <person name="Secor G.A."/>
            <person name="Thomma B.P.H.J."/>
            <person name="Van de Peer Y."/>
            <person name="Townsend C.A."/>
            <person name="Bolton M.D."/>
        </authorList>
    </citation>
    <scope>NUCLEOTIDE SEQUENCE [LARGE SCALE GENOMIC DNA]</scope>
    <source>
        <strain evidence="2">CBS538.71</strain>
    </source>
</reference>
<name>A0A2S6BVG0_9PEZI</name>
<comment type="caution">
    <text evidence="1">The sequence shown here is derived from an EMBL/GenBank/DDBJ whole genome shotgun (WGS) entry which is preliminary data.</text>
</comment>
<dbReference type="OrthoDB" id="2562973at2759"/>
<proteinExistence type="predicted"/>
<organism evidence="1 2">
    <name type="scientific">Cercospora berteroae</name>
    <dbReference type="NCBI Taxonomy" id="357750"/>
    <lineage>
        <taxon>Eukaryota</taxon>
        <taxon>Fungi</taxon>
        <taxon>Dikarya</taxon>
        <taxon>Ascomycota</taxon>
        <taxon>Pezizomycotina</taxon>
        <taxon>Dothideomycetes</taxon>
        <taxon>Dothideomycetidae</taxon>
        <taxon>Mycosphaerellales</taxon>
        <taxon>Mycosphaerellaceae</taxon>
        <taxon>Cercospora</taxon>
    </lineage>
</organism>
<sequence length="384" mass="42794">MEQDNIIALPELINQLERTTDSGVFAWPGIAKTFQTIAQKDFKKIPPVPLGTWTGKLRLETLDGRKVVIKDGQLCIADSGEDAIFQVLDADMDKRNDADPQMPQLYADHPVFLVPGKTCARQSQAEGGQFAGLWVDGRSSDGKVKTDAGKTCRWSFRLGEALPTKDHPVAAERWVPDRFAIKHNDEVGLFCHSYWSGGSSTSCNAPPRFAPYVVKIDSDSQLRVFKTGTDIISHLTTMDLLKNDPGWAFLNSDRASIQSLIEASDIGQSSPSDEAQLNTWRGLFSLNSAQTWRNLYELIMGVTPANREITRQWAGDDLEGLKSLLVASIGSSIVEKLRDWGVANKVDDLYPVRFKVKFVNWDGDRVVEQEQQQQAEEWGDGMFD</sequence>